<dbReference type="Pfam" id="PF00188">
    <property type="entry name" value="CAP"/>
    <property type="match status" value="1"/>
</dbReference>
<dbReference type="PANTHER" id="PTHR10334">
    <property type="entry name" value="CYSTEINE-RICH SECRETORY PROTEIN-RELATED"/>
    <property type="match status" value="1"/>
</dbReference>
<dbReference type="Gene3D" id="3.40.33.10">
    <property type="entry name" value="CAP"/>
    <property type="match status" value="1"/>
</dbReference>
<dbReference type="SMART" id="SM00198">
    <property type="entry name" value="SCP"/>
    <property type="match status" value="1"/>
</dbReference>
<feature type="compositionally biased region" description="Basic residues" evidence="1">
    <location>
        <begin position="81"/>
        <end position="97"/>
    </location>
</feature>
<name>A0A0N5CBN2_STREA</name>
<proteinExistence type="predicted"/>
<dbReference type="InterPro" id="IPR001283">
    <property type="entry name" value="CRISP-related"/>
</dbReference>
<evidence type="ECO:0000256" key="1">
    <source>
        <dbReference type="SAM" id="MobiDB-lite"/>
    </source>
</evidence>
<dbReference type="WBParaSite" id="SPAL_0001529800.1">
    <property type="protein sequence ID" value="SPAL_0001529800.1"/>
    <property type="gene ID" value="SPAL_0001529800"/>
</dbReference>
<organism evidence="3 4">
    <name type="scientific">Strongyloides papillosus</name>
    <name type="common">Intestinal threadworm</name>
    <dbReference type="NCBI Taxonomy" id="174720"/>
    <lineage>
        <taxon>Eukaryota</taxon>
        <taxon>Metazoa</taxon>
        <taxon>Ecdysozoa</taxon>
        <taxon>Nematoda</taxon>
        <taxon>Chromadorea</taxon>
        <taxon>Rhabditida</taxon>
        <taxon>Tylenchina</taxon>
        <taxon>Panagrolaimomorpha</taxon>
        <taxon>Strongyloidoidea</taxon>
        <taxon>Strongyloididae</taxon>
        <taxon>Strongyloides</taxon>
    </lineage>
</organism>
<sequence length="313" mass="34787">GKTTLPPRPPPKRPSGRKTVPPKNKRPTPKPTTGKTTTKNNTTRKLSTSRPSKRPNKTSSRPVTKASSRITTKKPVIPAKKPLKPTKRPAKTTKKHERTTTTSTPSTSKPTFPATITEASSISASTSPISTTNPSTFTETLSTSSPTSPISTTIPPTTTQNSDIYANEKDALINEINFARQLHRAGEVTVNDELAKKAQELTDESALKRQFVPFKNDTVGLLTYQNREEYNEDFGFSRWTAGADTFDFRKPENNLHHYSSFTQLVWAESKNIGCGISKNERNEIFVACLFYPKGNIPGKYSQNVHEKDPDYYN</sequence>
<keyword evidence="3" id="KW-1185">Reference proteome</keyword>
<evidence type="ECO:0000313" key="4">
    <source>
        <dbReference type="WBParaSite" id="SPAL_0001529800.1"/>
    </source>
</evidence>
<dbReference type="SUPFAM" id="SSF55797">
    <property type="entry name" value="PR-1-like"/>
    <property type="match status" value="1"/>
</dbReference>
<evidence type="ECO:0000313" key="3">
    <source>
        <dbReference type="Proteomes" id="UP000046392"/>
    </source>
</evidence>
<dbReference type="Proteomes" id="UP000046392">
    <property type="component" value="Unplaced"/>
</dbReference>
<dbReference type="AlphaFoldDB" id="A0A0N5CBN2"/>
<feature type="region of interest" description="Disordered" evidence="1">
    <location>
        <begin position="1"/>
        <end position="161"/>
    </location>
</feature>
<evidence type="ECO:0000259" key="2">
    <source>
        <dbReference type="SMART" id="SM00198"/>
    </source>
</evidence>
<feature type="compositionally biased region" description="Low complexity" evidence="1">
    <location>
        <begin position="31"/>
        <end position="45"/>
    </location>
</feature>
<dbReference type="InterPro" id="IPR014044">
    <property type="entry name" value="CAP_dom"/>
</dbReference>
<accession>A0A0N5CBN2</accession>
<reference evidence="4" key="1">
    <citation type="submission" date="2017-02" db="UniProtKB">
        <authorList>
            <consortium name="WormBaseParasite"/>
        </authorList>
    </citation>
    <scope>IDENTIFICATION</scope>
</reference>
<feature type="domain" description="SCP" evidence="2">
    <location>
        <begin position="167"/>
        <end position="298"/>
    </location>
</feature>
<feature type="compositionally biased region" description="Polar residues" evidence="1">
    <location>
        <begin position="57"/>
        <end position="70"/>
    </location>
</feature>
<protein>
    <submittedName>
        <fullName evidence="4">SCP domain-containing protein</fullName>
    </submittedName>
</protein>
<dbReference type="InterPro" id="IPR035940">
    <property type="entry name" value="CAP_sf"/>
</dbReference>
<feature type="compositionally biased region" description="Low complexity" evidence="1">
    <location>
        <begin position="100"/>
        <end position="159"/>
    </location>
</feature>